<evidence type="ECO:0000256" key="5">
    <source>
        <dbReference type="ARBA" id="ARBA00022676"/>
    </source>
</evidence>
<evidence type="ECO:0000256" key="6">
    <source>
        <dbReference type="ARBA" id="ARBA00022679"/>
    </source>
</evidence>
<sequence>MVDLLIAKRWVSGFVFYYPFFMSYFWMIGGLLHYFLLERGTARVQHPLALLGVKRYPKVSIIVPCYNEEANVREVISHLARMRYPNFDIIAVNDGSSDRTGERLNELAAQYPQLLVIHQASNQGKAIGLTTATQVTDAEYLMCIDGDSILDVDAIAWMIRHLLENPTIGAVTGNPRIRTRSTLLGRMQVGEFSSIVGLIKRTQQIYGRLLTVSGVVVMFRKHALEEVGYWSNDMLTEDIDISWKLQVGGWIIRYEPRALSWILMPETFRGLYKQRLRWAKGGIQALIKYAPAMLSLRQSMMWPIFVEYALSVVWAYNMLIVISWSVLGFFVDMPPEWRMEAFPRWHGTLLFITCVLQLLVGCFIDRRYDDGILRYFIDTVWYPVAFWILNLITTVVGFPAVAFQRTRARARWTSPDRGVQQQGNSP</sequence>
<feature type="transmembrane region" description="Helical" evidence="11">
    <location>
        <begin position="380"/>
        <end position="403"/>
    </location>
</feature>
<keyword evidence="7 11" id="KW-0812">Transmembrane</keyword>
<evidence type="ECO:0000256" key="2">
    <source>
        <dbReference type="ARBA" id="ARBA00006739"/>
    </source>
</evidence>
<evidence type="ECO:0000256" key="10">
    <source>
        <dbReference type="NCBIfam" id="TIGR03937"/>
    </source>
</evidence>
<comment type="caution">
    <text evidence="13">The sequence shown here is derived from an EMBL/GenBank/DDBJ whole genome shotgun (WGS) entry which is preliminary data.</text>
</comment>
<dbReference type="NCBIfam" id="TIGR03937">
    <property type="entry name" value="PgaC_IcaA"/>
    <property type="match status" value="1"/>
</dbReference>
<dbReference type="PANTHER" id="PTHR43630">
    <property type="entry name" value="POLY-BETA-1,6-N-ACETYL-D-GLUCOSAMINE SYNTHASE"/>
    <property type="match status" value="1"/>
</dbReference>
<evidence type="ECO:0000256" key="4">
    <source>
        <dbReference type="ARBA" id="ARBA00022475"/>
    </source>
</evidence>
<keyword evidence="14" id="KW-1185">Reference proteome</keyword>
<reference evidence="13 14" key="1">
    <citation type="submission" date="2023-07" db="EMBL/GenBank/DDBJ databases">
        <authorList>
            <person name="Peeters C."/>
        </authorList>
    </citation>
    <scope>NUCLEOTIDE SEQUENCE [LARGE SCALE GENOMIC DNA]</scope>
    <source>
        <strain evidence="13 14">LMG 18101</strain>
    </source>
</reference>
<organism evidence="13 14">
    <name type="scientific">Ralstonia flaminis</name>
    <dbReference type="NCBI Taxonomy" id="3058597"/>
    <lineage>
        <taxon>Bacteria</taxon>
        <taxon>Pseudomonadati</taxon>
        <taxon>Pseudomonadota</taxon>
        <taxon>Betaproteobacteria</taxon>
        <taxon>Burkholderiales</taxon>
        <taxon>Burkholderiaceae</taxon>
        <taxon>Ralstonia</taxon>
    </lineage>
</organism>
<dbReference type="InterPro" id="IPR029044">
    <property type="entry name" value="Nucleotide-diphossugar_trans"/>
</dbReference>
<dbReference type="Gene3D" id="3.90.550.10">
    <property type="entry name" value="Spore Coat Polysaccharide Biosynthesis Protein SpsA, Chain A"/>
    <property type="match status" value="1"/>
</dbReference>
<evidence type="ECO:0000256" key="7">
    <source>
        <dbReference type="ARBA" id="ARBA00022692"/>
    </source>
</evidence>
<dbReference type="GO" id="GO:0016757">
    <property type="term" value="F:glycosyltransferase activity"/>
    <property type="evidence" value="ECO:0007669"/>
    <property type="project" value="UniProtKB-KW"/>
</dbReference>
<dbReference type="RefSeq" id="WP_316680140.1">
    <property type="nucleotide sequence ID" value="NZ_CATZLL010000002.1"/>
</dbReference>
<keyword evidence="5 11" id="KW-0328">Glycosyltransferase</keyword>
<feature type="domain" description="Glycosyltransferase 2-like" evidence="12">
    <location>
        <begin position="60"/>
        <end position="227"/>
    </location>
</feature>
<feature type="transmembrane region" description="Helical" evidence="11">
    <location>
        <begin position="342"/>
        <end position="360"/>
    </location>
</feature>
<keyword evidence="9 11" id="KW-0472">Membrane</keyword>
<evidence type="ECO:0000256" key="8">
    <source>
        <dbReference type="ARBA" id="ARBA00022989"/>
    </source>
</evidence>
<dbReference type="InterPro" id="IPR023853">
    <property type="entry name" value="PGA_PgaC/IcaA"/>
</dbReference>
<dbReference type="SUPFAM" id="SSF53448">
    <property type="entry name" value="Nucleotide-diphospho-sugar transferases"/>
    <property type="match status" value="1"/>
</dbReference>
<evidence type="ECO:0000256" key="11">
    <source>
        <dbReference type="RuleBase" id="RU364028"/>
    </source>
</evidence>
<name>A0ABN9JJE0_9RALS</name>
<evidence type="ECO:0000313" key="13">
    <source>
        <dbReference type="EMBL" id="CAJ0809842.1"/>
    </source>
</evidence>
<evidence type="ECO:0000256" key="9">
    <source>
        <dbReference type="ARBA" id="ARBA00023136"/>
    </source>
</evidence>
<protein>
    <recommendedName>
        <fullName evidence="3 10">Poly-beta-1,6-N-acetyl-D-glucosamine synthase</fullName>
        <shortName evidence="11">Poly-beta-1,6-GlcNAc synthase</shortName>
        <ecNumber evidence="11">2.4.1.-</ecNumber>
    </recommendedName>
</protein>
<dbReference type="InterPro" id="IPR001173">
    <property type="entry name" value="Glyco_trans_2-like"/>
</dbReference>
<feature type="transmembrane region" description="Helical" evidence="11">
    <location>
        <begin position="308"/>
        <end position="330"/>
    </location>
</feature>
<evidence type="ECO:0000259" key="12">
    <source>
        <dbReference type="Pfam" id="PF00535"/>
    </source>
</evidence>
<comment type="subcellular location">
    <subcellularLocation>
        <location evidence="1 11">Cell membrane</location>
        <topology evidence="1 11">Multi-pass membrane protein</topology>
    </subcellularLocation>
</comment>
<dbReference type="EMBL" id="CATZLL010000002">
    <property type="protein sequence ID" value="CAJ0809842.1"/>
    <property type="molecule type" value="Genomic_DNA"/>
</dbReference>
<evidence type="ECO:0000256" key="3">
    <source>
        <dbReference type="ARBA" id="ARBA00017381"/>
    </source>
</evidence>
<feature type="transmembrane region" description="Helical" evidence="11">
    <location>
        <begin position="15"/>
        <end position="37"/>
    </location>
</feature>
<keyword evidence="4 11" id="KW-1003">Cell membrane</keyword>
<gene>
    <name evidence="13" type="primary">pgaC</name>
    <name evidence="13" type="ORF">LMG18101_00682</name>
</gene>
<evidence type="ECO:0000256" key="1">
    <source>
        <dbReference type="ARBA" id="ARBA00004651"/>
    </source>
</evidence>
<dbReference type="Pfam" id="PF00535">
    <property type="entry name" value="Glycos_transf_2"/>
    <property type="match status" value="1"/>
</dbReference>
<keyword evidence="8 11" id="KW-1133">Transmembrane helix</keyword>
<proteinExistence type="inferred from homology"/>
<dbReference type="PANTHER" id="PTHR43630:SF1">
    <property type="entry name" value="POLY-BETA-1,6-N-ACETYL-D-GLUCOSAMINE SYNTHASE"/>
    <property type="match status" value="1"/>
</dbReference>
<comment type="similarity">
    <text evidence="2 11">Belongs to the glycosyltransferase 2 family.</text>
</comment>
<accession>A0ABN9JJE0</accession>
<dbReference type="EC" id="2.4.1.-" evidence="11"/>
<keyword evidence="6 11" id="KW-0808">Transferase</keyword>
<dbReference type="CDD" id="cd06423">
    <property type="entry name" value="CESA_like"/>
    <property type="match status" value="1"/>
</dbReference>
<dbReference type="Proteomes" id="UP001189757">
    <property type="component" value="Unassembled WGS sequence"/>
</dbReference>
<evidence type="ECO:0000313" key="14">
    <source>
        <dbReference type="Proteomes" id="UP001189757"/>
    </source>
</evidence>